<dbReference type="Pfam" id="PF05973">
    <property type="entry name" value="Gp49"/>
    <property type="match status" value="1"/>
</dbReference>
<dbReference type="STRING" id="481719.LASUN_26500"/>
<name>A0A1E7X8C4_9LACO</name>
<organism evidence="1 2">
    <name type="scientific">Lentilactobacillus sunkii</name>
    <dbReference type="NCBI Taxonomy" id="481719"/>
    <lineage>
        <taxon>Bacteria</taxon>
        <taxon>Bacillati</taxon>
        <taxon>Bacillota</taxon>
        <taxon>Bacilli</taxon>
        <taxon>Lactobacillales</taxon>
        <taxon>Lactobacillaceae</taxon>
        <taxon>Lentilactobacillus</taxon>
    </lineage>
</organism>
<evidence type="ECO:0008006" key="3">
    <source>
        <dbReference type="Google" id="ProtNLM"/>
    </source>
</evidence>
<proteinExistence type="predicted"/>
<dbReference type="Proteomes" id="UP000177010">
    <property type="component" value="Unassembled WGS sequence"/>
</dbReference>
<sequence>MYEIDFYEDRNGDCELRNFLETLNQSHRKEDMVLLRKITFQLELLAQLGPKLREPHAKFLKGYQYPLMDLRPMPERIFYARWHDNQFVLLSHYTKRQNKTDKSEVLKAIRLYEDWIERGG</sequence>
<dbReference type="AlphaFoldDB" id="A0A1E7X8C4"/>
<accession>A0A1E7X8C4</accession>
<protein>
    <recommendedName>
        <fullName evidence="3">Phage-related protein</fullName>
    </recommendedName>
</protein>
<reference evidence="1 2" key="1">
    <citation type="submission" date="2016-09" db="EMBL/GenBank/DDBJ databases">
        <title>Genome Sequence of Lactobacillus sunkii Strain CG01.</title>
        <authorList>
            <person name="Poehlein A."/>
            <person name="Gabris C."/>
            <person name="Bengelsdorf F.R."/>
            <person name="Duerre P."/>
            <person name="Daniel R."/>
        </authorList>
    </citation>
    <scope>NUCLEOTIDE SEQUENCE [LARGE SCALE GENOMIC DNA]</scope>
    <source>
        <strain evidence="1 2">CG_D</strain>
    </source>
</reference>
<dbReference type="InterPro" id="IPR009241">
    <property type="entry name" value="HigB-like"/>
</dbReference>
<evidence type="ECO:0000313" key="2">
    <source>
        <dbReference type="Proteomes" id="UP000177010"/>
    </source>
</evidence>
<dbReference type="RefSeq" id="WP_070368756.1">
    <property type="nucleotide sequence ID" value="NZ_JAZHVW010000009.1"/>
</dbReference>
<evidence type="ECO:0000313" key="1">
    <source>
        <dbReference type="EMBL" id="OFA09383.1"/>
    </source>
</evidence>
<dbReference type="EMBL" id="MIQE01000029">
    <property type="protein sequence ID" value="OFA09383.1"/>
    <property type="molecule type" value="Genomic_DNA"/>
</dbReference>
<gene>
    <name evidence="1" type="ORF">LASUN_26500</name>
</gene>
<comment type="caution">
    <text evidence="1">The sequence shown here is derived from an EMBL/GenBank/DDBJ whole genome shotgun (WGS) entry which is preliminary data.</text>
</comment>